<proteinExistence type="predicted"/>
<feature type="domain" description="Polysaccharide pyruvyl transferase" evidence="2">
    <location>
        <begin position="16"/>
        <end position="309"/>
    </location>
</feature>
<evidence type="ECO:0000259" key="2">
    <source>
        <dbReference type="Pfam" id="PF04230"/>
    </source>
</evidence>
<dbReference type="PANTHER" id="PTHR41244:SF1">
    <property type="entry name" value="GLYCOSYLTRANSFERASE"/>
    <property type="match status" value="1"/>
</dbReference>
<organism evidence="3">
    <name type="scientific">Eubacterium limosum</name>
    <dbReference type="NCBI Taxonomy" id="1736"/>
    <lineage>
        <taxon>Bacteria</taxon>
        <taxon>Bacillati</taxon>
        <taxon>Bacillota</taxon>
        <taxon>Clostridia</taxon>
        <taxon>Eubacteriales</taxon>
        <taxon>Eubacteriaceae</taxon>
        <taxon>Eubacterium</taxon>
    </lineage>
</organism>
<gene>
    <name evidence="3" type="ORF">ELLFYP34_02678</name>
</gene>
<dbReference type="Pfam" id="PF04230">
    <property type="entry name" value="PS_pyruv_trans"/>
    <property type="match status" value="1"/>
</dbReference>
<dbReference type="PANTHER" id="PTHR41244">
    <property type="entry name" value="RHAMNAN SYNTHESIS F"/>
    <property type="match status" value="1"/>
</dbReference>
<dbReference type="InterPro" id="IPR007739">
    <property type="entry name" value="RgpF"/>
</dbReference>
<protein>
    <submittedName>
        <fullName evidence="3">Rhamnan synthesis protein F</fullName>
    </submittedName>
</protein>
<dbReference type="Gene3D" id="3.20.20.80">
    <property type="entry name" value="Glycosidases"/>
    <property type="match status" value="1"/>
</dbReference>
<dbReference type="InterPro" id="IPR007345">
    <property type="entry name" value="Polysacch_pyruvyl_Trfase"/>
</dbReference>
<evidence type="ECO:0000313" key="3">
    <source>
        <dbReference type="EMBL" id="VYU09692.1"/>
    </source>
</evidence>
<dbReference type="Pfam" id="PF14307">
    <property type="entry name" value="Glyco_tran_WbsX"/>
    <property type="match status" value="1"/>
</dbReference>
<dbReference type="CDD" id="cd11579">
    <property type="entry name" value="Glyco_tran_WbsX"/>
    <property type="match status" value="1"/>
</dbReference>
<sequence length="1431" mass="169131">MKKYRIAQVGSFDVENYGDLLFADVFEKQIKKNIEVEEILLFSPNHCKMPFNEKKQVYSVVELEKIYKTIGFDAIVVGGGDLVQMTKFKVNSDHWETDGNIYNELYMWFLPFFVSAKYNIPLIWNALGVPETFYNDEKNLIKNLISKVDYISVRDYLSKDKLNNCGVEGEIHVYPDSVLSVSQFYSKNYLKEILLNFTSENFIDTEYIVFHANAAYSKEDRKKSAEELIKIKNKYNYEIILQPIGYALNDMEAIEEIYSYFPEEFFLFSKKLSPVELLALIAYSKAYIGASLHGCITANSYGVPGIVCNCAQYSKFEGYFQHLNLSSYVVEKPENINEVLEGQLNIDISKKIEKLLPLINEHFYYMAEEIKKENSNKEIMDIALSICEYEYESRNQSATLNNYIQEIYDSKHEFNMLSKETVERYNELTKEKNKIKREYKMLDNEYKKIYGILYEIENSTFWKMTSPARKILDKSKEVVKGNTATRMLYKGVASIKNDGFGKTRKKIDNYLARRKKIQKFYNETGIYFSPNDNNQEFCVFDSNYQNNLDFSDKETSVKMLAFYLPQFHRIKENDEWWGEGFTEWSNTTKTSPRFSGHYQPRTPHQDIGYYDLSNVETMKKQVNLARQHGIYGFCFYYYWFSGRRIMEKPIDMLLDHPEIDIKFCLCWANENFTRAWDGLNKEILLGQSYSFEDQTSFIIDLKKYIDDERYIRINGKPLIIVYNPGEIPEINKTFQKWRECAENIGIGEILIWTCQTANNTAESLNIENIIDAEVEFPPHNMWHEILGVRDLDLNGKAANIYNYNKLVKIIEKQYELDKELARKVPLHRTCMMGWDNSARREENWTTFYGYSLKSFYKWASLMVEETENIYTEEERFVFVNAWNEWAEGTYLEPDEKYGYANINTLSKALYKIPFERIKVLNTNSKEHTIITNEKPEIAVQIHLYYTDTIDEIIDELNKIPFLYDCFISTTTNEKKIQIENIFKKKSSANNTIVEVFENRGRDVAPFLKQLKNRITQYKYVCHIHSKKTKTDDYGVMWRKYLYKNLFGSKENITNILNIFETEENIGIVYPEAFPVVAKQAVWGSNEHACKDLAGKLDLNVELGNTPVFPVGNMFWAKTKAVQKIFEYDFDLKDYPEEKGQTNLTLAHQIERIWCYLAQDAGFRHQKIYNGYFEEVDYPNKKRLSIFVHYDKKEIISDEDIRYIKACSEFTQYFVFVTNSNLKREELDKIRPFAQKIIIRENIGYDFGAWRDAFFELDFEKLKNYDELIFINNSCYLVNNNFRYIFNKMEKRNCDFWGMTLSPFLEDGSYINQKCINEHIQSFFQVFKKEVFLNETFIDFLGNIKNEERLVDVIANYETQLTEQLNNAGFKYAVFVEETRLLSKFIGNYSIPYEYPMLLLLLDMPLVKKKSKEYMSLWEKIRVDDFVEQIKR</sequence>
<name>A0A6N3C105_EUBLI</name>
<dbReference type="Pfam" id="PF05045">
    <property type="entry name" value="RgpF"/>
    <property type="match status" value="2"/>
</dbReference>
<evidence type="ECO:0000256" key="1">
    <source>
        <dbReference type="SAM" id="Coils"/>
    </source>
</evidence>
<reference evidence="3" key="1">
    <citation type="submission" date="2019-11" db="EMBL/GenBank/DDBJ databases">
        <authorList>
            <person name="Feng L."/>
        </authorList>
    </citation>
    <scope>NUCLEOTIDE SEQUENCE</scope>
    <source>
        <strain evidence="3">ElimosumLFYP34</strain>
    </source>
</reference>
<feature type="coiled-coil region" evidence="1">
    <location>
        <begin position="418"/>
        <end position="445"/>
    </location>
</feature>
<accession>A0A6N3C105</accession>
<keyword evidence="1" id="KW-0175">Coiled coil</keyword>
<dbReference type="EMBL" id="CACRTR010000007">
    <property type="protein sequence ID" value="VYU09692.1"/>
    <property type="molecule type" value="Genomic_DNA"/>
</dbReference>
<dbReference type="InterPro" id="IPR032719">
    <property type="entry name" value="WbsX"/>
</dbReference>